<evidence type="ECO:0000313" key="2">
    <source>
        <dbReference type="Proteomes" id="UP000806542"/>
    </source>
</evidence>
<dbReference type="Proteomes" id="UP000806542">
    <property type="component" value="Unassembled WGS sequence"/>
</dbReference>
<reference evidence="1" key="1">
    <citation type="submission" date="2020-10" db="EMBL/GenBank/DDBJ databases">
        <title>ChiBAC.</title>
        <authorList>
            <person name="Zenner C."/>
            <person name="Hitch T.C.A."/>
            <person name="Clavel T."/>
        </authorList>
    </citation>
    <scope>NUCLEOTIDE SEQUENCE</scope>
    <source>
        <strain evidence="1">DSM 107454</strain>
    </source>
</reference>
<organism evidence="1 2">
    <name type="scientific">Ructibacterium gallinarum</name>
    <dbReference type="NCBI Taxonomy" id="2779355"/>
    <lineage>
        <taxon>Bacteria</taxon>
        <taxon>Bacillati</taxon>
        <taxon>Bacillota</taxon>
        <taxon>Clostridia</taxon>
        <taxon>Eubacteriales</taxon>
        <taxon>Oscillospiraceae</taxon>
        <taxon>Ructibacterium</taxon>
    </lineage>
</organism>
<evidence type="ECO:0000313" key="1">
    <source>
        <dbReference type="EMBL" id="MBE5041071.1"/>
    </source>
</evidence>
<protein>
    <submittedName>
        <fullName evidence="1">Uncharacterized protein</fullName>
    </submittedName>
</protein>
<name>A0A9D5LZY9_9FIRM</name>
<gene>
    <name evidence="1" type="ORF">INF28_11435</name>
</gene>
<keyword evidence="2" id="KW-1185">Reference proteome</keyword>
<sequence>MITCPVRAGTEIKVLLNGTKLIFAVPPPLGKYTFTIYSADCISRKTIDNSFDVNFTDYQYQKQEFQSMDDFMSFIFLYGILPQPDRMIDAVIYAEKNLLTSLMILSALVEIMATPYLAQVLVKRLPQNTTMPFPKFCNSLLIQSAATLILCRPITHFPPLLLRCQNPLTATPRYLNPVQAFIL</sequence>
<accession>A0A9D5LZY9</accession>
<comment type="caution">
    <text evidence="1">The sequence shown here is derived from an EMBL/GenBank/DDBJ whole genome shotgun (WGS) entry which is preliminary data.</text>
</comment>
<dbReference type="AlphaFoldDB" id="A0A9D5LZY9"/>
<proteinExistence type="predicted"/>
<dbReference type="EMBL" id="JADCKB010000033">
    <property type="protein sequence ID" value="MBE5041071.1"/>
    <property type="molecule type" value="Genomic_DNA"/>
</dbReference>